<reference evidence="1 2" key="1">
    <citation type="submission" date="2020-12" db="EMBL/GenBank/DDBJ databases">
        <title>Complete genome sequence of Erwinia phage pEa_SNUABM_5.</title>
        <authorList>
            <person name="Kim S.G."/>
            <person name="Lee S.B."/>
            <person name="Kwon J."/>
            <person name="Park S.C."/>
        </authorList>
    </citation>
    <scope>NUCLEOTIDE SEQUENCE [LARGE SCALE GENOMIC DNA]</scope>
</reference>
<proteinExistence type="predicted"/>
<accession>A0A7T8EQ67</accession>
<name>A0A7T8EQ67_9CAUD</name>
<sequence>MATLKTYGSEPTLDIHGFPDCVDPEYLEAWASYISTQTVQDLYNSAPQPMGMQRVVMGFLSSVSRYSSKFLIHTVPGPMSDSIKEARQLIKSMQYGYKFWLDRIKFLDLLRVADVRVTLDSSYNPIAHCINTTATVYLVYVPKPVKGKVPKIGQVLHSRVPYWFSGKEPRALFKTDNLTKKLAKSPLPVVPDTYPTVDYVMAQPRLWHEWNTDLGISCIRAKGDSIVLKLSSPRLLMFLGRHNKNEVERKLISIVRSTFV</sequence>
<dbReference type="Proteomes" id="UP000596123">
    <property type="component" value="Segment"/>
</dbReference>
<evidence type="ECO:0000313" key="1">
    <source>
        <dbReference type="EMBL" id="QQO90327.1"/>
    </source>
</evidence>
<protein>
    <submittedName>
        <fullName evidence="1">Uncharacterized protein</fullName>
    </submittedName>
</protein>
<organism evidence="1 2">
    <name type="scientific">Erwinia phage pEa_SNUABM_5</name>
    <dbReference type="NCBI Taxonomy" id="2797313"/>
    <lineage>
        <taxon>Viruses</taxon>
        <taxon>Duplodnaviria</taxon>
        <taxon>Heunggongvirae</taxon>
        <taxon>Uroviricota</taxon>
        <taxon>Caudoviricetes</taxon>
        <taxon>Rivsvirus</taxon>
        <taxon>Rivsvirus SNUABM5</taxon>
    </lineage>
</organism>
<dbReference type="EMBL" id="MW366843">
    <property type="protein sequence ID" value="QQO90327.1"/>
    <property type="molecule type" value="Genomic_DNA"/>
</dbReference>
<gene>
    <name evidence="1" type="ORF">pEaSNUABM5_00185</name>
</gene>
<keyword evidence="2" id="KW-1185">Reference proteome</keyword>
<evidence type="ECO:0000313" key="2">
    <source>
        <dbReference type="Proteomes" id="UP000596123"/>
    </source>
</evidence>